<accession>A0ABT1FJK1</accession>
<dbReference type="EMBL" id="JAMZEL010000002">
    <property type="protein sequence ID" value="MCP1381946.1"/>
    <property type="molecule type" value="Genomic_DNA"/>
</dbReference>
<dbReference type="RefSeq" id="WP_253526030.1">
    <property type="nucleotide sequence ID" value="NZ_JAMZEL010000002.1"/>
</dbReference>
<name>A0ABT1FJK1_9BACT</name>
<evidence type="ECO:0000313" key="2">
    <source>
        <dbReference type="Proteomes" id="UP001204772"/>
    </source>
</evidence>
<reference evidence="1 2" key="1">
    <citation type="submission" date="2022-06" db="EMBL/GenBank/DDBJ databases">
        <title>Runella sp. S5 genome sequencing.</title>
        <authorList>
            <person name="Park S."/>
        </authorList>
    </citation>
    <scope>NUCLEOTIDE SEQUENCE [LARGE SCALE GENOMIC DNA]</scope>
    <source>
        <strain evidence="1 2">S5</strain>
    </source>
</reference>
<keyword evidence="2" id="KW-1185">Reference proteome</keyword>
<protein>
    <recommendedName>
        <fullName evidence="3">GIY-YIG nuclease family protein</fullName>
    </recommendedName>
</protein>
<organism evidence="1 2">
    <name type="scientific">Runella salmonicolor</name>
    <dbReference type="NCBI Taxonomy" id="2950278"/>
    <lineage>
        <taxon>Bacteria</taxon>
        <taxon>Pseudomonadati</taxon>
        <taxon>Bacteroidota</taxon>
        <taxon>Cytophagia</taxon>
        <taxon>Cytophagales</taxon>
        <taxon>Spirosomataceae</taxon>
        <taxon>Runella</taxon>
    </lineage>
</organism>
<proteinExistence type="predicted"/>
<evidence type="ECO:0000313" key="1">
    <source>
        <dbReference type="EMBL" id="MCP1381946.1"/>
    </source>
</evidence>
<dbReference type="Proteomes" id="UP001204772">
    <property type="component" value="Unassembled WGS sequence"/>
</dbReference>
<evidence type="ECO:0008006" key="3">
    <source>
        <dbReference type="Google" id="ProtNLM"/>
    </source>
</evidence>
<gene>
    <name evidence="1" type="ORF">NCI00_05895</name>
</gene>
<comment type="caution">
    <text evidence="1">The sequence shown here is derived from an EMBL/GenBank/DDBJ whole genome shotgun (WGS) entry which is preliminary data.</text>
</comment>
<sequence>MLSLNLHKAAEERIQKLTSKIALVKSAFTSLEVNGPIEFTVNDCQTFLDQIAQIDRATGLNQKPVVYVYVLENHAENGETLFNRLKEYKASPESKVFALSRSKKEFDKDSIALYVGSVKKDILSRIKQHLGVGPQKTYAMHLKHWVGESPKLQFYYIPLADSAQTYEVEAAIASQLKPLLGKSIEI</sequence>